<accession>A0A9P7SHW6</accession>
<sequence length="411" mass="47673">MPRPRDHDRAHHNPPRRNSHGDRDSKYGHRQAHTHTRTHTHTHTASPSRSRSPGPRHRHASTTMRHRRSASPESRAQRPHHRRHRAKSREPNKEPRAAVVVSLPFSARRLGKADLDTFEPLFAYYLDVQKQKELVIMEEREVRGRWKSFAGKWNRGELAEGWYDPDMFAKCALEYEPLGRWGGRDGGRRGSGASATTGRDADEEREATNHRGHAARVYSNEDDVVDGGVFDDDDDGDNDDDGYGPSLPGDNKKPRVRKTARSATLQDLSLRDELLQEDRDAQRQEIRQARLQDRALQKDRLEELVPRAEAGTRERALEKKKLVNEKMRHFRDKSPSGMEVGEAQLMGGGDSVEDYKKMREKEKGRKSERQIRREEFERAKMEEMEHRRKLWKEREEGTVGMLKELARQRFG</sequence>
<evidence type="ECO:0000256" key="1">
    <source>
        <dbReference type="SAM" id="MobiDB-lite"/>
    </source>
</evidence>
<protein>
    <recommendedName>
        <fullName evidence="4">RNA helicase HEL117</fullName>
    </recommendedName>
</protein>
<feature type="compositionally biased region" description="Acidic residues" evidence="1">
    <location>
        <begin position="220"/>
        <end position="242"/>
    </location>
</feature>
<evidence type="ECO:0000313" key="3">
    <source>
        <dbReference type="Proteomes" id="UP000706124"/>
    </source>
</evidence>
<feature type="region of interest" description="Disordered" evidence="1">
    <location>
        <begin position="1"/>
        <end position="96"/>
    </location>
</feature>
<dbReference type="OrthoDB" id="2139939at2759"/>
<feature type="compositionally biased region" description="Basic residues" evidence="1">
    <location>
        <begin position="54"/>
        <end position="69"/>
    </location>
</feature>
<proteinExistence type="predicted"/>
<dbReference type="EMBL" id="SRPO01000158">
    <property type="protein sequence ID" value="KAG5938286.1"/>
    <property type="molecule type" value="Genomic_DNA"/>
</dbReference>
<organism evidence="2 3">
    <name type="scientific">Claviceps pazoutovae</name>
    <dbReference type="NCBI Taxonomy" id="1649127"/>
    <lineage>
        <taxon>Eukaryota</taxon>
        <taxon>Fungi</taxon>
        <taxon>Dikarya</taxon>
        <taxon>Ascomycota</taxon>
        <taxon>Pezizomycotina</taxon>
        <taxon>Sordariomycetes</taxon>
        <taxon>Hypocreomycetidae</taxon>
        <taxon>Hypocreales</taxon>
        <taxon>Clavicipitaceae</taxon>
        <taxon>Claviceps</taxon>
    </lineage>
</organism>
<gene>
    <name evidence="2" type="ORF">E4U60_001440</name>
</gene>
<dbReference type="Proteomes" id="UP000706124">
    <property type="component" value="Unassembled WGS sequence"/>
</dbReference>
<reference evidence="2 3" key="1">
    <citation type="journal article" date="2020" name="bioRxiv">
        <title>Whole genome comparisons of ergot fungi reveals the divergence and evolution of species within the genus Claviceps are the result of varying mechanisms driving genome evolution and host range expansion.</title>
        <authorList>
            <person name="Wyka S.A."/>
            <person name="Mondo S.J."/>
            <person name="Liu M."/>
            <person name="Dettman J."/>
            <person name="Nalam V."/>
            <person name="Broders K.D."/>
        </authorList>
    </citation>
    <scope>NUCLEOTIDE SEQUENCE [LARGE SCALE GENOMIC DNA]</scope>
    <source>
        <strain evidence="2 3">CCC 1485</strain>
    </source>
</reference>
<feature type="compositionally biased region" description="Basic residues" evidence="1">
    <location>
        <begin position="28"/>
        <end position="42"/>
    </location>
</feature>
<comment type="caution">
    <text evidence="2">The sequence shown here is derived from an EMBL/GenBank/DDBJ whole genome shotgun (WGS) entry which is preliminary data.</text>
</comment>
<dbReference type="PANTHER" id="PTHR34117:SF1">
    <property type="entry name" value="STYLE CELL-CYCLE INHIBITOR 1"/>
    <property type="match status" value="1"/>
</dbReference>
<feature type="region of interest" description="Disordered" evidence="1">
    <location>
        <begin position="311"/>
        <end position="372"/>
    </location>
</feature>
<name>A0A9P7SHW6_9HYPO</name>
<feature type="compositionally biased region" description="Basic residues" evidence="1">
    <location>
        <begin position="77"/>
        <end position="87"/>
    </location>
</feature>
<dbReference type="InterPro" id="IPR044688">
    <property type="entry name" value="SCI-1-like"/>
</dbReference>
<dbReference type="AlphaFoldDB" id="A0A9P7SHW6"/>
<keyword evidence="3" id="KW-1185">Reference proteome</keyword>
<feature type="region of interest" description="Disordered" evidence="1">
    <location>
        <begin position="182"/>
        <end position="264"/>
    </location>
</feature>
<feature type="compositionally biased region" description="Basic and acidic residues" evidence="1">
    <location>
        <begin position="311"/>
        <end position="327"/>
    </location>
</feature>
<feature type="compositionally biased region" description="Basic and acidic residues" evidence="1">
    <location>
        <begin position="1"/>
        <end position="11"/>
    </location>
</feature>
<evidence type="ECO:0000313" key="2">
    <source>
        <dbReference type="EMBL" id="KAG5938286.1"/>
    </source>
</evidence>
<feature type="compositionally biased region" description="Basic and acidic residues" evidence="1">
    <location>
        <begin position="199"/>
        <end position="209"/>
    </location>
</feature>
<feature type="compositionally biased region" description="Low complexity" evidence="1">
    <location>
        <begin position="43"/>
        <end position="53"/>
    </location>
</feature>
<evidence type="ECO:0008006" key="4">
    <source>
        <dbReference type="Google" id="ProtNLM"/>
    </source>
</evidence>
<dbReference type="PANTHER" id="PTHR34117">
    <property type="entry name" value="STYLE CELL-CYCLE INHIBITOR 1"/>
    <property type="match status" value="1"/>
</dbReference>
<feature type="compositionally biased region" description="Basic and acidic residues" evidence="1">
    <location>
        <begin position="353"/>
        <end position="372"/>
    </location>
</feature>